<dbReference type="Gene3D" id="3.30.750.70">
    <property type="entry name" value="4-hydroxybutyrate coenzyme like domains"/>
    <property type="match status" value="1"/>
</dbReference>
<dbReference type="GO" id="GO:0006083">
    <property type="term" value="P:acetate metabolic process"/>
    <property type="evidence" value="ECO:0007669"/>
    <property type="project" value="InterPro"/>
</dbReference>
<evidence type="ECO:0000259" key="4">
    <source>
        <dbReference type="Pfam" id="PF13336"/>
    </source>
</evidence>
<reference evidence="5 6" key="1">
    <citation type="journal article" date="2021" name="bioRxiv">
        <title>Unique metabolic strategies in Hadean analogues reveal hints for primordial physiology.</title>
        <authorList>
            <person name="Nobu M.K."/>
            <person name="Nakai R."/>
            <person name="Tamazawa S."/>
            <person name="Mori H."/>
            <person name="Toyoda A."/>
            <person name="Ijiri A."/>
            <person name="Suzuki S."/>
            <person name="Kurokawa K."/>
            <person name="Kamagata Y."/>
            <person name="Tamaki H."/>
        </authorList>
    </citation>
    <scope>NUCLEOTIDE SEQUENCE [LARGE SCALE GENOMIC DNA]</scope>
    <source>
        <strain evidence="5">BS525</strain>
    </source>
</reference>
<name>A0A9E2BFT5_PSYF1</name>
<dbReference type="Proteomes" id="UP000811545">
    <property type="component" value="Unassembled WGS sequence"/>
</dbReference>
<dbReference type="Gene3D" id="3.40.1080.10">
    <property type="entry name" value="Glutaconate Coenzyme A-transferase"/>
    <property type="match status" value="1"/>
</dbReference>
<protein>
    <submittedName>
        <fullName evidence="5">Succinyl-CoA:coenzyme A transferase</fullName>
        <ecNumber evidence="5">2.8.3.-</ecNumber>
    </submittedName>
</protein>
<dbReference type="GO" id="GO:0008775">
    <property type="term" value="F:acetate CoA-transferase activity"/>
    <property type="evidence" value="ECO:0007669"/>
    <property type="project" value="InterPro"/>
</dbReference>
<dbReference type="InterPro" id="IPR026888">
    <property type="entry name" value="AcetylCoA_hyd_C"/>
</dbReference>
<evidence type="ECO:0000256" key="1">
    <source>
        <dbReference type="ARBA" id="ARBA00009632"/>
    </source>
</evidence>
<feature type="domain" description="Acetyl-CoA hydrolase/transferase C-terminal" evidence="4">
    <location>
        <begin position="266"/>
        <end position="419"/>
    </location>
</feature>
<evidence type="ECO:0000313" key="6">
    <source>
        <dbReference type="Proteomes" id="UP000811545"/>
    </source>
</evidence>
<dbReference type="AlphaFoldDB" id="A0A9E2BFT5"/>
<dbReference type="PANTHER" id="PTHR21432:SF20">
    <property type="entry name" value="ACETYL-COA HYDROLASE"/>
    <property type="match status" value="1"/>
</dbReference>
<dbReference type="InterPro" id="IPR046433">
    <property type="entry name" value="ActCoA_hydro"/>
</dbReference>
<proteinExistence type="inferred from homology"/>
<organism evidence="5 6">
    <name type="scientific">Psychracetigena formicireducens</name>
    <dbReference type="NCBI Taxonomy" id="2986056"/>
    <lineage>
        <taxon>Bacteria</taxon>
        <taxon>Bacillati</taxon>
        <taxon>Candidatus Lithacetigenota</taxon>
        <taxon>Candidatus Psychracetigena</taxon>
    </lineage>
</organism>
<gene>
    <name evidence="5" type="primary">cat1</name>
    <name evidence="5" type="ORF">DDT42_00664</name>
</gene>
<dbReference type="Gene3D" id="3.40.1080.20">
    <property type="entry name" value="Acetyl-CoA hydrolase/transferase C-terminal domain"/>
    <property type="match status" value="1"/>
</dbReference>
<feature type="domain" description="Acetyl-CoA hydrolase/transferase N-terminal" evidence="3">
    <location>
        <begin position="80"/>
        <end position="171"/>
    </location>
</feature>
<dbReference type="InterPro" id="IPR038460">
    <property type="entry name" value="AcetylCoA_hyd_C_sf"/>
</dbReference>
<evidence type="ECO:0000256" key="2">
    <source>
        <dbReference type="ARBA" id="ARBA00022679"/>
    </source>
</evidence>
<dbReference type="SUPFAM" id="SSF100950">
    <property type="entry name" value="NagB/RpiA/CoA transferase-like"/>
    <property type="match status" value="2"/>
</dbReference>
<keyword evidence="2 5" id="KW-0808">Transferase</keyword>
<dbReference type="InterPro" id="IPR003702">
    <property type="entry name" value="ActCoA_hydro_N"/>
</dbReference>
<accession>A0A9E2BFT5</accession>
<evidence type="ECO:0000313" key="5">
    <source>
        <dbReference type="EMBL" id="MBT9144813.1"/>
    </source>
</evidence>
<dbReference type="Pfam" id="PF13336">
    <property type="entry name" value="AcetylCoA_hyd_C"/>
    <property type="match status" value="1"/>
</dbReference>
<dbReference type="Pfam" id="PF02550">
    <property type="entry name" value="AcetylCoA_hydro"/>
    <property type="match status" value="1"/>
</dbReference>
<comment type="similarity">
    <text evidence="1">Belongs to the acetyl-CoA hydrolase/transferase family.</text>
</comment>
<dbReference type="EC" id="2.8.3.-" evidence="5"/>
<evidence type="ECO:0000259" key="3">
    <source>
        <dbReference type="Pfam" id="PF02550"/>
    </source>
</evidence>
<dbReference type="PANTHER" id="PTHR21432">
    <property type="entry name" value="ACETYL-COA HYDROLASE-RELATED"/>
    <property type="match status" value="1"/>
</dbReference>
<sequence>MKKVNFQELLDYIPIEASIVTGMVAGQPGYFLNNLHKKSDARNISVTLALPLEPYEFFMNPEYRNKFILESWYHGPFARRSQFQGTVTFIPNQLNRAGLDRQEINPPDVIVLTSPPPDRNGFFNLSLSITYEKFLALNKKNGALVVIEVNPKLPRVMGDTFLHQSYVDYYYEVDVPLFTLQEQKPQEEEQKIGELISKLVENGSTIQLGIGGIPNAVAYLLENKNDLGVHTEMITESMQYLYEKGVINGKKKTLYPATMVGTFIYGSEELYSFVNENPVINLLPGHITNDPHYIGQQYKMVSINTALMVDLTGQVCSESLGVEQISGTGGQVNFHTGAQQSKSGKGILALKSTAKGGSISTIVPNLQQGSTVTLSRNDVDYIVTEFGVARLKGKSIKDRVEILISVAHPKFREYLREEAKGIKIYNW</sequence>
<dbReference type="InterPro" id="IPR037171">
    <property type="entry name" value="NagB/RpiA_transferase-like"/>
</dbReference>
<comment type="caution">
    <text evidence="5">The sequence shown here is derived from an EMBL/GenBank/DDBJ whole genome shotgun (WGS) entry which is preliminary data.</text>
</comment>
<dbReference type="EMBL" id="QLTW01000024">
    <property type="protein sequence ID" value="MBT9144813.1"/>
    <property type="molecule type" value="Genomic_DNA"/>
</dbReference>